<dbReference type="InterPro" id="IPR009061">
    <property type="entry name" value="DNA-bd_dom_put_sf"/>
</dbReference>
<comment type="caution">
    <text evidence="7">The sequence shown here is derived from an EMBL/GenBank/DDBJ whole genome shotgun (WGS) entry which is preliminary data.</text>
</comment>
<dbReference type="PRINTS" id="PR00040">
    <property type="entry name" value="HTHMERR"/>
</dbReference>
<organism evidence="7 8">
    <name type="scientific">Herbiconiux gentiana</name>
    <dbReference type="NCBI Taxonomy" id="2970912"/>
    <lineage>
        <taxon>Bacteria</taxon>
        <taxon>Bacillati</taxon>
        <taxon>Actinomycetota</taxon>
        <taxon>Actinomycetes</taxon>
        <taxon>Micrococcales</taxon>
        <taxon>Microbacteriaceae</taxon>
        <taxon>Herbiconiux</taxon>
    </lineage>
</organism>
<name>A0ABT2GCM2_9MICO</name>
<reference evidence="7" key="1">
    <citation type="submission" date="2022-08" db="EMBL/GenBank/DDBJ databases">
        <authorList>
            <person name="Deng Y."/>
            <person name="Han X.-F."/>
            <person name="Zhang Y.-Q."/>
        </authorList>
    </citation>
    <scope>NUCLEOTIDE SEQUENCE</scope>
    <source>
        <strain evidence="7">CPCC 205716</strain>
    </source>
</reference>
<dbReference type="SMART" id="SM00422">
    <property type="entry name" value="HTH_MERR"/>
    <property type="match status" value="1"/>
</dbReference>
<dbReference type="PANTHER" id="PTHR30204">
    <property type="entry name" value="REDOX-CYCLING DRUG-SENSING TRANSCRIPTIONAL ACTIVATOR SOXR"/>
    <property type="match status" value="1"/>
</dbReference>
<accession>A0ABT2GCM2</accession>
<dbReference type="Pfam" id="PF07739">
    <property type="entry name" value="TipAS"/>
    <property type="match status" value="1"/>
</dbReference>
<evidence type="ECO:0000256" key="2">
    <source>
        <dbReference type="ARBA" id="ARBA00023125"/>
    </source>
</evidence>
<dbReference type="InterPro" id="IPR036244">
    <property type="entry name" value="TipA-like_antibiotic-bd"/>
</dbReference>
<dbReference type="SUPFAM" id="SSF46955">
    <property type="entry name" value="Putative DNA-binding domain"/>
    <property type="match status" value="1"/>
</dbReference>
<keyword evidence="2" id="KW-0238">DNA-binding</keyword>
<dbReference type="PROSITE" id="PS50937">
    <property type="entry name" value="HTH_MERR_2"/>
    <property type="match status" value="1"/>
</dbReference>
<dbReference type="RefSeq" id="WP_259485497.1">
    <property type="nucleotide sequence ID" value="NZ_JANTEZ010000002.1"/>
</dbReference>
<keyword evidence="8" id="KW-1185">Reference proteome</keyword>
<dbReference type="CDD" id="cd01106">
    <property type="entry name" value="HTH_TipAL-Mta"/>
    <property type="match status" value="1"/>
</dbReference>
<evidence type="ECO:0000256" key="4">
    <source>
        <dbReference type="ARBA" id="ARBA00023163"/>
    </source>
</evidence>
<dbReference type="EMBL" id="JANTEZ010000002">
    <property type="protein sequence ID" value="MCS5713966.1"/>
    <property type="molecule type" value="Genomic_DNA"/>
</dbReference>
<sequence>MDRSITEVARLTGITSRTLRHYDRIGLLRPSRIGANGYRHYDEAALVRLQRVLLLRGLGVGLGEVARLLDQSTDAPAALRRHLDHLRRERSRLDRQIASVQTTIDTLDEGGTLMPETMFDGFDPTRYEEEVESRWGAPAAAAGSGWWSSMTPDARAAWQQRLATLNADWRAAAARALDPTGPEAQTLARRHVAWLATISGTPGASTHPGDTAQPDDASHPGAPAHPDLDYFRGLADLYVADDRFAANYGGPAGAAFVRDALRSYADTLA</sequence>
<evidence type="ECO:0000259" key="6">
    <source>
        <dbReference type="PROSITE" id="PS50937"/>
    </source>
</evidence>
<feature type="domain" description="HTH merR-type" evidence="6">
    <location>
        <begin position="1"/>
        <end position="71"/>
    </location>
</feature>
<proteinExistence type="predicted"/>
<evidence type="ECO:0000256" key="5">
    <source>
        <dbReference type="SAM" id="MobiDB-lite"/>
    </source>
</evidence>
<dbReference type="SUPFAM" id="SSF89082">
    <property type="entry name" value="Antibiotic binding domain of TipA-like multidrug resistance regulators"/>
    <property type="match status" value="1"/>
</dbReference>
<dbReference type="InterPro" id="IPR000551">
    <property type="entry name" value="MerR-type_HTH_dom"/>
</dbReference>
<dbReference type="Proteomes" id="UP001165580">
    <property type="component" value="Unassembled WGS sequence"/>
</dbReference>
<keyword evidence="1" id="KW-0805">Transcription regulation</keyword>
<feature type="region of interest" description="Disordered" evidence="5">
    <location>
        <begin position="199"/>
        <end position="225"/>
    </location>
</feature>
<dbReference type="Gene3D" id="1.10.1660.10">
    <property type="match status" value="1"/>
</dbReference>
<evidence type="ECO:0000313" key="7">
    <source>
        <dbReference type="EMBL" id="MCS5713966.1"/>
    </source>
</evidence>
<dbReference type="InterPro" id="IPR047057">
    <property type="entry name" value="MerR_fam"/>
</dbReference>
<dbReference type="Gene3D" id="1.10.490.50">
    <property type="entry name" value="Antibiotic binding domain of TipA-like multidrug resistance regulators"/>
    <property type="match status" value="1"/>
</dbReference>
<dbReference type="Pfam" id="PF13411">
    <property type="entry name" value="MerR_1"/>
    <property type="match status" value="1"/>
</dbReference>
<keyword evidence="3" id="KW-0010">Activator</keyword>
<dbReference type="InterPro" id="IPR012925">
    <property type="entry name" value="TipAS_dom"/>
</dbReference>
<evidence type="ECO:0000256" key="1">
    <source>
        <dbReference type="ARBA" id="ARBA00023015"/>
    </source>
</evidence>
<keyword evidence="4" id="KW-0804">Transcription</keyword>
<evidence type="ECO:0000313" key="8">
    <source>
        <dbReference type="Proteomes" id="UP001165580"/>
    </source>
</evidence>
<gene>
    <name evidence="7" type="ORF">NVV95_05310</name>
</gene>
<dbReference type="PANTHER" id="PTHR30204:SF90">
    <property type="entry name" value="HTH-TYPE TRANSCRIPTIONAL ACTIVATOR MTA"/>
    <property type="match status" value="1"/>
</dbReference>
<protein>
    <submittedName>
        <fullName evidence="7">MerR family transcriptional regulator</fullName>
    </submittedName>
</protein>
<evidence type="ECO:0000256" key="3">
    <source>
        <dbReference type="ARBA" id="ARBA00023159"/>
    </source>
</evidence>